<dbReference type="PROSITE" id="PS51257">
    <property type="entry name" value="PROKAR_LIPOPROTEIN"/>
    <property type="match status" value="1"/>
</dbReference>
<name>A0A7S7RR33_9BACT</name>
<evidence type="ECO:0000313" key="3">
    <source>
        <dbReference type="Proteomes" id="UP000593836"/>
    </source>
</evidence>
<feature type="signal peptide" evidence="1">
    <location>
        <begin position="1"/>
        <end position="24"/>
    </location>
</feature>
<evidence type="ECO:0008006" key="4">
    <source>
        <dbReference type="Google" id="ProtNLM"/>
    </source>
</evidence>
<evidence type="ECO:0000256" key="1">
    <source>
        <dbReference type="SAM" id="SignalP"/>
    </source>
</evidence>
<dbReference type="KEGG" id="smas:HUE87_03500"/>
<gene>
    <name evidence="2" type="ORF">HUE87_03500</name>
</gene>
<feature type="chain" id="PRO_5032809480" description="Exo-alpha-sialidase" evidence="1">
    <location>
        <begin position="25"/>
        <end position="959"/>
    </location>
</feature>
<keyword evidence="1" id="KW-0732">Signal</keyword>
<dbReference type="SUPFAM" id="SSF50939">
    <property type="entry name" value="Sialidases"/>
    <property type="match status" value="1"/>
</dbReference>
<dbReference type="AlphaFoldDB" id="A0A7S7RR33"/>
<dbReference type="Gene3D" id="2.120.10.10">
    <property type="match status" value="1"/>
</dbReference>
<protein>
    <recommendedName>
        <fullName evidence="4">Exo-alpha-sialidase</fullName>
    </recommendedName>
</protein>
<accession>A0A7S7RR33</accession>
<dbReference type="NCBIfam" id="NF040591">
    <property type="entry name" value="choice_anch_O"/>
    <property type="match status" value="1"/>
</dbReference>
<organism evidence="2 3">
    <name type="scientific">Candidatus Sulfurimonas marisnigri</name>
    <dbReference type="NCBI Taxonomy" id="2740405"/>
    <lineage>
        <taxon>Bacteria</taxon>
        <taxon>Pseudomonadati</taxon>
        <taxon>Campylobacterota</taxon>
        <taxon>Epsilonproteobacteria</taxon>
        <taxon>Campylobacterales</taxon>
        <taxon>Sulfurimonadaceae</taxon>
        <taxon>Sulfurimonas</taxon>
    </lineage>
</organism>
<dbReference type="RefSeq" id="WP_194367358.1">
    <property type="nucleotide sequence ID" value="NZ_CP054493.1"/>
</dbReference>
<sequence length="959" mass="103600">MKTKLINSLAAIVAIVGISTLVGCSSSGSDGTDATVADTAAVVLEGTFVDSHVVGLNYKGTLTGKTDASGHYSFVAGDQVEFLIGTSISLGSLAASVDPVSPLDFFGGTKSVNDQEVKNLLVLLQSLDTDGDATNGIQILPEAVTALENTLVADGKTLTTVDFTTMSSGELKTTLDLVVAATPSPYDDVVTEGEATEHFSEVMSGDITVRKNISRTPMEGSSGHRITKLLTIVDSQTASGDINSSVQTHPLLISYADQILGDFEMGTGSAQIGDPEHIKDAFVSISLDGGETWKAKNVSDTAQDSSIDVDYYGTGSAVAFKGHSYRPIVKAEGNNILVAWLDKYCPKQNPFKIDTNVTADLYLVNGPQGTIDYEGAETLGDVALTNMHEVPFNCVWTTRGVFEETNSSITWHDPMQLTSGRRDANKLTIDANENAFVLAWQEDPTGLRPGKGAGPGDGWSGASTNHKTDIWYSYIANAGFGDINTTVTSIKPKSLYSLSMPVPITDNAVCNKTKVDANTSAPYCADMCANNGFLDDNTSNDDQKCYSSYNDPILELYATVDSNLSVPLQLLNGDTGASRAVIGLFGTTVVFGYEETKGMAESLPGIPNSDPDAPIIDPEDQGKVAYFESFEYNNPVTVSPGNIINPLRPNEADGSMVLENVRRLTLIRQVDYDKAMNPANDAEYPYKFGILYKSGVETQGESSDMYLRLATGYDYASFDDNISWNLSAHTSVIDGVTDGGEDIVVDSTWTPDNINDNTWDNLSENTFSPRGFLRGREIYVGYEYTRSWRVTQNGHLPNNFHVIRSMDNGVTWLEPFDVSQIVTNNTSTLDPRFIATAEELVGSPLASDISNPNVMFVTYGTFDLGTGLELDLFVSRSTDKGETWEQVVSNADENLTINEAIAKTEAEEKEVQNIAAPNGKTLFSVWLQELDPAHTDASIPDYLYGSDIWAQRKDYNSTD</sequence>
<evidence type="ECO:0000313" key="2">
    <source>
        <dbReference type="EMBL" id="QOY55316.1"/>
    </source>
</evidence>
<dbReference type="EMBL" id="CP054493">
    <property type="protein sequence ID" value="QOY55316.1"/>
    <property type="molecule type" value="Genomic_DNA"/>
</dbReference>
<proteinExistence type="predicted"/>
<dbReference type="Proteomes" id="UP000593836">
    <property type="component" value="Chromosome"/>
</dbReference>
<keyword evidence="3" id="KW-1185">Reference proteome</keyword>
<reference evidence="2 3" key="1">
    <citation type="submission" date="2020-05" db="EMBL/GenBank/DDBJ databases">
        <title>Sulfurimonas marisnigri, sp. nov., and Sulfurimonas baltica, sp. nov., manganese oxide reducing chemolithoautotrophs of the class Epsilonproteobacteria isolated from the pelagic redoxclines of the Black and Baltic Seas and emended description of the genus Sulfurimonas.</title>
        <authorList>
            <person name="Henkel J.V."/>
            <person name="Laudan C."/>
            <person name="Werner J."/>
            <person name="Neu T."/>
            <person name="Plewe S."/>
            <person name="Sproer C."/>
            <person name="Bunk B."/>
            <person name="Schulz-Vogt H.N."/>
        </authorList>
    </citation>
    <scope>NUCLEOTIDE SEQUENCE [LARGE SCALE GENOMIC DNA]</scope>
    <source>
        <strain evidence="2 3">SoZ1</strain>
    </source>
</reference>
<dbReference type="InterPro" id="IPR036278">
    <property type="entry name" value="Sialidase_sf"/>
</dbReference>